<evidence type="ECO:0000313" key="2">
    <source>
        <dbReference type="EMBL" id="GGK78362.1"/>
    </source>
</evidence>
<comment type="caution">
    <text evidence="2">The sequence shown here is derived from an EMBL/GenBank/DDBJ whole genome shotgun (WGS) entry which is preliminary data.</text>
</comment>
<dbReference type="EMBL" id="BMPQ01000010">
    <property type="protein sequence ID" value="GGK78362.1"/>
    <property type="molecule type" value="Genomic_DNA"/>
</dbReference>
<dbReference type="AlphaFoldDB" id="A0A917QZZ8"/>
<protein>
    <submittedName>
        <fullName evidence="2">Uncharacterized protein</fullName>
    </submittedName>
</protein>
<dbReference type="Proteomes" id="UP000637788">
    <property type="component" value="Unassembled WGS sequence"/>
</dbReference>
<feature type="region of interest" description="Disordered" evidence="1">
    <location>
        <begin position="1"/>
        <end position="73"/>
    </location>
</feature>
<evidence type="ECO:0000313" key="3">
    <source>
        <dbReference type="Proteomes" id="UP000637788"/>
    </source>
</evidence>
<name>A0A917QZZ8_9ACTN</name>
<accession>A0A917QZZ8</accession>
<reference evidence="2" key="2">
    <citation type="submission" date="2020-09" db="EMBL/GenBank/DDBJ databases">
        <authorList>
            <person name="Sun Q."/>
            <person name="Ohkuma M."/>
        </authorList>
    </citation>
    <scope>NUCLEOTIDE SEQUENCE</scope>
    <source>
        <strain evidence="2">JCM 3035</strain>
    </source>
</reference>
<gene>
    <name evidence="2" type="ORF">GCM10010094_44420</name>
</gene>
<proteinExistence type="predicted"/>
<reference evidence="2" key="1">
    <citation type="journal article" date="2014" name="Int. J. Syst. Evol. Microbiol.">
        <title>Complete genome sequence of Corynebacterium casei LMG S-19264T (=DSM 44701T), isolated from a smear-ripened cheese.</title>
        <authorList>
            <consortium name="US DOE Joint Genome Institute (JGI-PGF)"/>
            <person name="Walter F."/>
            <person name="Albersmeier A."/>
            <person name="Kalinowski J."/>
            <person name="Ruckert C."/>
        </authorList>
    </citation>
    <scope>NUCLEOTIDE SEQUENCE</scope>
    <source>
        <strain evidence="2">JCM 3035</strain>
    </source>
</reference>
<organism evidence="2 3">
    <name type="scientific">Streptomyces flaveus</name>
    <dbReference type="NCBI Taxonomy" id="66370"/>
    <lineage>
        <taxon>Bacteria</taxon>
        <taxon>Bacillati</taxon>
        <taxon>Actinomycetota</taxon>
        <taxon>Actinomycetes</taxon>
        <taxon>Kitasatosporales</taxon>
        <taxon>Streptomycetaceae</taxon>
        <taxon>Streptomyces</taxon>
        <taxon>Streptomyces aurantiacus group</taxon>
    </lineage>
</organism>
<keyword evidence="3" id="KW-1185">Reference proteome</keyword>
<feature type="compositionally biased region" description="Low complexity" evidence="1">
    <location>
        <begin position="1"/>
        <end position="14"/>
    </location>
</feature>
<evidence type="ECO:0000256" key="1">
    <source>
        <dbReference type="SAM" id="MobiDB-lite"/>
    </source>
</evidence>
<sequence length="84" mass="8517">MGAWGAAPAGSRGSAPGGVEGAEPRNGTGRGGEGEENPAPPPRVRDTTSGARGWVPRAPLGVQKDGTGRQPKMMPYALLPVRLS</sequence>